<evidence type="ECO:0000313" key="3">
    <source>
        <dbReference type="Proteomes" id="UP000642284"/>
    </source>
</evidence>
<dbReference type="Gene3D" id="3.30.750.24">
    <property type="entry name" value="STAS domain"/>
    <property type="match status" value="1"/>
</dbReference>
<reference evidence="2 3" key="1">
    <citation type="submission" date="2020-08" db="EMBL/GenBank/DDBJ databases">
        <title>Genemic of Streptomyces polyaspartic.</title>
        <authorList>
            <person name="Liu W."/>
        </authorList>
    </citation>
    <scope>NUCLEOTIDE SEQUENCE [LARGE SCALE GENOMIC DNA]</scope>
    <source>
        <strain evidence="2 3">TRM66268-LWL</strain>
    </source>
</reference>
<organism evidence="2 3">
    <name type="scientific">Streptomyces polyasparticus</name>
    <dbReference type="NCBI Taxonomy" id="2767826"/>
    <lineage>
        <taxon>Bacteria</taxon>
        <taxon>Bacillati</taxon>
        <taxon>Actinomycetota</taxon>
        <taxon>Actinomycetes</taxon>
        <taxon>Kitasatosporales</taxon>
        <taxon>Streptomycetaceae</taxon>
        <taxon>Streptomyces</taxon>
    </lineage>
</organism>
<name>A0ABR7SWF2_9ACTN</name>
<sequence length="294" mass="32852">MLASDPEHPGTLPVQQMRAGDHAFLCYDDHLQGWDVLSAFVWTGLARGEKVIVFPDPRLNAADVLRHLNDVPGVLLAQGYDSGRLELNSMRQLILPDRTFTAAQQWRRIVEETESAQARGFTGLRTYIDMGWVADLEADLNVMMARERQAEHLFTTGLYSEICAYERDRFPQQVLEAMCQAHPQNLLPALGHLRARQTDNTLWLVGEADLATREQFTHALAEAARSPVTRRGLTIDLCGVVFLGVECARELIRMMDRTTAHRPVRVRCTGSVALVLRRLGADPAVIDVAQVKGS</sequence>
<proteinExistence type="predicted"/>
<dbReference type="Proteomes" id="UP000642284">
    <property type="component" value="Unassembled WGS sequence"/>
</dbReference>
<gene>
    <name evidence="2" type="ORF">H9Y04_42820</name>
</gene>
<dbReference type="RefSeq" id="WP_187819679.1">
    <property type="nucleotide sequence ID" value="NZ_JACTVJ010000036.1"/>
</dbReference>
<feature type="domain" description="MEDS" evidence="1">
    <location>
        <begin position="21"/>
        <end position="183"/>
    </location>
</feature>
<evidence type="ECO:0000313" key="2">
    <source>
        <dbReference type="EMBL" id="MBC9719267.1"/>
    </source>
</evidence>
<accession>A0ABR7SWF2</accession>
<evidence type="ECO:0000259" key="1">
    <source>
        <dbReference type="Pfam" id="PF14417"/>
    </source>
</evidence>
<comment type="caution">
    <text evidence="2">The sequence shown here is derived from an EMBL/GenBank/DDBJ whole genome shotgun (WGS) entry which is preliminary data.</text>
</comment>
<dbReference type="InterPro" id="IPR025847">
    <property type="entry name" value="MEDS_domain"/>
</dbReference>
<dbReference type="Pfam" id="PF14417">
    <property type="entry name" value="MEDS"/>
    <property type="match status" value="1"/>
</dbReference>
<dbReference type="EMBL" id="JACTVJ010000036">
    <property type="protein sequence ID" value="MBC9719267.1"/>
    <property type="molecule type" value="Genomic_DNA"/>
</dbReference>
<protein>
    <submittedName>
        <fullName evidence="2">MEDS domain-containing protein</fullName>
    </submittedName>
</protein>
<keyword evidence="3" id="KW-1185">Reference proteome</keyword>
<dbReference type="InterPro" id="IPR036513">
    <property type="entry name" value="STAS_dom_sf"/>
</dbReference>